<accession>A0ABV7K6W3</accession>
<sequence>MPARQPISTAPKDGSRITVFWTDSDGVANESIARWDKEDGAWWTYTDSNTQKKIEPTAWRPSSADED</sequence>
<evidence type="ECO:0000313" key="2">
    <source>
        <dbReference type="Proteomes" id="UP001595583"/>
    </source>
</evidence>
<organism evidence="1 2">
    <name type="scientific">Aquamicrobium soli</name>
    <dbReference type="NCBI Taxonomy" id="1811518"/>
    <lineage>
        <taxon>Bacteria</taxon>
        <taxon>Pseudomonadati</taxon>
        <taxon>Pseudomonadota</taxon>
        <taxon>Alphaproteobacteria</taxon>
        <taxon>Hyphomicrobiales</taxon>
        <taxon>Phyllobacteriaceae</taxon>
        <taxon>Aquamicrobium</taxon>
    </lineage>
</organism>
<dbReference type="EMBL" id="JBHRTK010000006">
    <property type="protein sequence ID" value="MFC3205775.1"/>
    <property type="molecule type" value="Genomic_DNA"/>
</dbReference>
<keyword evidence="2" id="KW-1185">Reference proteome</keyword>
<protein>
    <submittedName>
        <fullName evidence="1">Uncharacterized protein</fullName>
    </submittedName>
</protein>
<evidence type="ECO:0000313" key="1">
    <source>
        <dbReference type="EMBL" id="MFC3205775.1"/>
    </source>
</evidence>
<dbReference type="RefSeq" id="WP_378219535.1">
    <property type="nucleotide sequence ID" value="NZ_JBHRTK010000006.1"/>
</dbReference>
<gene>
    <name evidence="1" type="ORF">ACFOHJ_06080</name>
</gene>
<proteinExistence type="predicted"/>
<comment type="caution">
    <text evidence="1">The sequence shown here is derived from an EMBL/GenBank/DDBJ whole genome shotgun (WGS) entry which is preliminary data.</text>
</comment>
<name>A0ABV7K6W3_9HYPH</name>
<reference evidence="2" key="1">
    <citation type="journal article" date="2019" name="Int. J. Syst. Evol. Microbiol.">
        <title>The Global Catalogue of Microorganisms (GCM) 10K type strain sequencing project: providing services to taxonomists for standard genome sequencing and annotation.</title>
        <authorList>
            <consortium name="The Broad Institute Genomics Platform"/>
            <consortium name="The Broad Institute Genome Sequencing Center for Infectious Disease"/>
            <person name="Wu L."/>
            <person name="Ma J."/>
        </authorList>
    </citation>
    <scope>NUCLEOTIDE SEQUENCE [LARGE SCALE GENOMIC DNA]</scope>
    <source>
        <strain evidence="2">KCTC 52165</strain>
    </source>
</reference>
<dbReference type="Proteomes" id="UP001595583">
    <property type="component" value="Unassembled WGS sequence"/>
</dbReference>